<dbReference type="EMBL" id="OU912926">
    <property type="protein sequence ID" value="CAG9931655.1"/>
    <property type="molecule type" value="Genomic_DNA"/>
</dbReference>
<protein>
    <submittedName>
        <fullName evidence="1">Uncharacterized protein</fullName>
    </submittedName>
</protein>
<reference evidence="1 2" key="1">
    <citation type="submission" date="2021-10" db="EMBL/GenBank/DDBJ databases">
        <authorList>
            <person name="Koch H."/>
        </authorList>
    </citation>
    <scope>NUCLEOTIDE SEQUENCE [LARGE SCALE GENOMIC DNA]</scope>
    <source>
        <strain evidence="1">6680</strain>
    </source>
</reference>
<accession>A0ABM8YVW0</accession>
<proteinExistence type="predicted"/>
<gene>
    <name evidence="1" type="ORF">NTG6680_0402</name>
</gene>
<evidence type="ECO:0000313" key="2">
    <source>
        <dbReference type="Proteomes" id="UP000839052"/>
    </source>
</evidence>
<dbReference type="Proteomes" id="UP000839052">
    <property type="component" value="Chromosome"/>
</dbReference>
<sequence>MQIWLQRVSQPFAKTFSYDEQLCKLVAGEPQAIWNLNWISSNELKGLLDPLKIIDQEKIDNLLPVIPPQEVELFMLKAQGHHSL</sequence>
<keyword evidence="2" id="KW-1185">Reference proteome</keyword>
<organism evidence="1 2">
    <name type="scientific">Candidatus Nitrotoga arctica</name>
    <dbReference type="NCBI Taxonomy" id="453162"/>
    <lineage>
        <taxon>Bacteria</taxon>
        <taxon>Pseudomonadati</taxon>
        <taxon>Pseudomonadota</taxon>
        <taxon>Betaproteobacteria</taxon>
        <taxon>Nitrosomonadales</taxon>
        <taxon>Gallionellaceae</taxon>
        <taxon>Candidatus Nitrotoga</taxon>
    </lineage>
</organism>
<name>A0ABM8YVW0_9PROT</name>
<evidence type="ECO:0000313" key="1">
    <source>
        <dbReference type="EMBL" id="CAG9931655.1"/>
    </source>
</evidence>